<keyword evidence="1" id="KW-0732">Signal</keyword>
<evidence type="ECO:0000256" key="1">
    <source>
        <dbReference type="SAM" id="SignalP"/>
    </source>
</evidence>
<proteinExistence type="predicted"/>
<dbReference type="NCBIfam" id="NF047658">
    <property type="entry name" value="HYC_CC_PP"/>
    <property type="match status" value="1"/>
</dbReference>
<dbReference type="EMBL" id="OENE01000048">
    <property type="protein sequence ID" value="SOU89715.1"/>
    <property type="molecule type" value="Genomic_DNA"/>
</dbReference>
<dbReference type="Proteomes" id="UP000490060">
    <property type="component" value="Unassembled WGS sequence"/>
</dbReference>
<evidence type="ECO:0000313" key="2">
    <source>
        <dbReference type="EMBL" id="SOU89715.1"/>
    </source>
</evidence>
<protein>
    <recommendedName>
        <fullName evidence="4">Secreted protein</fullName>
    </recommendedName>
</protein>
<sequence>MSVLMALVVLFATMSFTIDMHFCGDTLIDTAVFHKVKSCGMKMQKSATKGCSITKKNCCNDTQIAVDAQDELQITVDSISFEQQVFISSFVYSYSLLFKTVNNNIPFYTAYKPLLVIKQLYKIDETYLI</sequence>
<accession>A0A2I2MAY9</accession>
<evidence type="ECO:0000313" key="3">
    <source>
        <dbReference type="Proteomes" id="UP000490060"/>
    </source>
</evidence>
<dbReference type="InterPro" id="IPR058512">
    <property type="entry name" value="DUF8199"/>
</dbReference>
<name>A0A2I2MAY9_9FLAO</name>
<dbReference type="Pfam" id="PF26622">
    <property type="entry name" value="DUF8199"/>
    <property type="match status" value="1"/>
</dbReference>
<dbReference type="AlphaFoldDB" id="A0A2I2MAY9"/>
<reference evidence="2 3" key="1">
    <citation type="submission" date="2017-11" db="EMBL/GenBank/DDBJ databases">
        <authorList>
            <person name="Duchaud E."/>
        </authorList>
    </citation>
    <scope>NUCLEOTIDE SEQUENCE [LARGE SCALE GENOMIC DNA]</scope>
    <source>
        <strain evidence="2 3">TNO010</strain>
    </source>
</reference>
<dbReference type="InterPro" id="IPR058060">
    <property type="entry name" value="HYC_CC_PP"/>
</dbReference>
<feature type="chain" id="PRO_5014164305" description="Secreted protein" evidence="1">
    <location>
        <begin position="18"/>
        <end position="129"/>
    </location>
</feature>
<evidence type="ECO:0008006" key="4">
    <source>
        <dbReference type="Google" id="ProtNLM"/>
    </source>
</evidence>
<gene>
    <name evidence="2" type="ORF">TNO010_520102</name>
</gene>
<feature type="signal peptide" evidence="1">
    <location>
        <begin position="1"/>
        <end position="17"/>
    </location>
</feature>
<organism evidence="2 3">
    <name type="scientific">Tenacibaculum finnmarkense genomovar ulcerans</name>
    <dbReference type="NCBI Taxonomy" id="2781388"/>
    <lineage>
        <taxon>Bacteria</taxon>
        <taxon>Pseudomonadati</taxon>
        <taxon>Bacteroidota</taxon>
        <taxon>Flavobacteriia</taxon>
        <taxon>Flavobacteriales</taxon>
        <taxon>Flavobacteriaceae</taxon>
        <taxon>Tenacibaculum</taxon>
        <taxon>Tenacibaculum finnmarkense</taxon>
    </lineage>
</organism>